<sequence>MIEPVGCNETTMWLTSCKSKLSCARLCEDNESCTAFLYSRESQRLVLSAHIHVSGFLLEDPELIIELCLEDNCTNKPFVFNVHGPPYENPRLRLNYRLNNSPEHYVYFDLNDNQFVGNSNTSVDILVTEDGYQVFIDQLFVCSFDYVLPCD</sequence>
<dbReference type="PROSITE" id="PS51304">
    <property type="entry name" value="GALECTIN"/>
    <property type="match status" value="1"/>
</dbReference>
<gene>
    <name evidence="3" type="ORF">Bpfe_009626</name>
</gene>
<reference evidence="3" key="1">
    <citation type="journal article" date="2023" name="PLoS Negl. Trop. Dis.">
        <title>A genome sequence for Biomphalaria pfeifferi, the major vector snail for the human-infecting parasite Schistosoma mansoni.</title>
        <authorList>
            <person name="Bu L."/>
            <person name="Lu L."/>
            <person name="Laidemitt M.R."/>
            <person name="Zhang S.M."/>
            <person name="Mutuku M."/>
            <person name="Mkoji G."/>
            <person name="Steinauer M."/>
            <person name="Loker E.S."/>
        </authorList>
    </citation>
    <scope>NUCLEOTIDE SEQUENCE</scope>
    <source>
        <strain evidence="3">KasaAsao</strain>
    </source>
</reference>
<accession>A0AAD8FEP3</accession>
<comment type="caution">
    <text evidence="3">The sequence shown here is derived from an EMBL/GenBank/DDBJ whole genome shotgun (WGS) entry which is preliminary data.</text>
</comment>
<name>A0AAD8FEP3_BIOPF</name>
<dbReference type="GO" id="GO:0030246">
    <property type="term" value="F:carbohydrate binding"/>
    <property type="evidence" value="ECO:0007669"/>
    <property type="project" value="UniProtKB-KW"/>
</dbReference>
<dbReference type="InterPro" id="IPR001079">
    <property type="entry name" value="Galectin_CRD"/>
</dbReference>
<feature type="domain" description="Galectin" evidence="2">
    <location>
        <begin position="37"/>
        <end position="151"/>
    </location>
</feature>
<keyword evidence="1" id="KW-0430">Lectin</keyword>
<organism evidence="3 4">
    <name type="scientific">Biomphalaria pfeifferi</name>
    <name type="common">Bloodfluke planorb</name>
    <name type="synonym">Freshwater snail</name>
    <dbReference type="NCBI Taxonomy" id="112525"/>
    <lineage>
        <taxon>Eukaryota</taxon>
        <taxon>Metazoa</taxon>
        <taxon>Spiralia</taxon>
        <taxon>Lophotrochozoa</taxon>
        <taxon>Mollusca</taxon>
        <taxon>Gastropoda</taxon>
        <taxon>Heterobranchia</taxon>
        <taxon>Euthyneura</taxon>
        <taxon>Panpulmonata</taxon>
        <taxon>Hygrophila</taxon>
        <taxon>Lymnaeoidea</taxon>
        <taxon>Planorbidae</taxon>
        <taxon>Biomphalaria</taxon>
    </lineage>
</organism>
<evidence type="ECO:0000259" key="2">
    <source>
        <dbReference type="PROSITE" id="PS51304"/>
    </source>
</evidence>
<dbReference type="Proteomes" id="UP001233172">
    <property type="component" value="Unassembled WGS sequence"/>
</dbReference>
<proteinExistence type="predicted"/>
<evidence type="ECO:0000313" key="3">
    <source>
        <dbReference type="EMBL" id="KAK0061098.1"/>
    </source>
</evidence>
<dbReference type="EMBL" id="JASAOG010000032">
    <property type="protein sequence ID" value="KAK0061098.1"/>
    <property type="molecule type" value="Genomic_DNA"/>
</dbReference>
<dbReference type="SUPFAM" id="SSF49899">
    <property type="entry name" value="Concanavalin A-like lectins/glucanases"/>
    <property type="match status" value="1"/>
</dbReference>
<evidence type="ECO:0000313" key="4">
    <source>
        <dbReference type="Proteomes" id="UP001233172"/>
    </source>
</evidence>
<protein>
    <recommendedName>
        <fullName evidence="2">Galectin domain-containing protein</fullName>
    </recommendedName>
</protein>
<dbReference type="InterPro" id="IPR013320">
    <property type="entry name" value="ConA-like_dom_sf"/>
</dbReference>
<keyword evidence="4" id="KW-1185">Reference proteome</keyword>
<dbReference type="AlphaFoldDB" id="A0AAD8FEP3"/>
<evidence type="ECO:0000256" key="1">
    <source>
        <dbReference type="ARBA" id="ARBA00022734"/>
    </source>
</evidence>
<reference evidence="3" key="2">
    <citation type="submission" date="2023-04" db="EMBL/GenBank/DDBJ databases">
        <authorList>
            <person name="Bu L."/>
            <person name="Lu L."/>
            <person name="Laidemitt M.R."/>
            <person name="Zhang S.M."/>
            <person name="Mutuku M."/>
            <person name="Mkoji G."/>
            <person name="Steinauer M."/>
            <person name="Loker E.S."/>
        </authorList>
    </citation>
    <scope>NUCLEOTIDE SEQUENCE</scope>
    <source>
        <strain evidence="3">KasaAsao</strain>
        <tissue evidence="3">Whole Snail</tissue>
    </source>
</reference>
<dbReference type="Gene3D" id="2.60.120.200">
    <property type="match status" value="1"/>
</dbReference>